<dbReference type="KEGG" id="top:TOPB45_0954"/>
<dbReference type="eggNOG" id="COG3074">
    <property type="taxonomic scope" value="Bacteria"/>
</dbReference>
<dbReference type="Gene3D" id="2.40.160.10">
    <property type="entry name" value="Porin"/>
    <property type="match status" value="1"/>
</dbReference>
<dbReference type="InterPro" id="IPR023614">
    <property type="entry name" value="Porin_dom_sf"/>
</dbReference>
<reference evidence="3 4" key="1">
    <citation type="journal article" date="2013" name="Genome Announc.">
        <title>Complete genome sequence of the hyperthermophilic sulfate-reducing bacterium Thermodesulfobacterium geofontis OPF15T.</title>
        <authorList>
            <person name="Elkins J.G."/>
            <person name="Hamilton-Brehm S.D."/>
            <person name="Lucas S."/>
            <person name="Han J."/>
            <person name="Lapidus A."/>
            <person name="Cheng J.F."/>
            <person name="Goodwin L.A."/>
            <person name="Pitluck S."/>
            <person name="Peters L."/>
            <person name="Mikhailova N."/>
            <person name="Davenport K.W."/>
            <person name="Detter J.C."/>
            <person name="Han C.S."/>
            <person name="Tapia R."/>
            <person name="Land M.L."/>
            <person name="Hauser L."/>
            <person name="Kyrpides N.C."/>
            <person name="Ivanova N.N."/>
            <person name="Pagani I."/>
            <person name="Bruce D."/>
            <person name="Woyke T."/>
            <person name="Cottingham R.W."/>
        </authorList>
    </citation>
    <scope>NUCLEOTIDE SEQUENCE [LARGE SCALE GENOMIC DNA]</scope>
    <source>
        <strain evidence="3 4">OPF15</strain>
    </source>
</reference>
<dbReference type="Proteomes" id="UP000006583">
    <property type="component" value="Chromosome"/>
</dbReference>
<protein>
    <recommendedName>
        <fullName evidence="5">Porin</fullName>
    </recommendedName>
</protein>
<evidence type="ECO:0000256" key="1">
    <source>
        <dbReference type="SAM" id="Coils"/>
    </source>
</evidence>
<keyword evidence="4" id="KW-1185">Reference proteome</keyword>
<gene>
    <name evidence="3" type="ordered locus">TOPB45_0954</name>
</gene>
<dbReference type="EMBL" id="CP002829">
    <property type="protein sequence ID" value="AEH23051.1"/>
    <property type="molecule type" value="Genomic_DNA"/>
</dbReference>
<name>F8C5R5_THEGP</name>
<feature type="signal peptide" evidence="2">
    <location>
        <begin position="1"/>
        <end position="20"/>
    </location>
</feature>
<sequence>MKRWKFFLLTCGLLSLPSLSFSVTDEEVYKLLQQLMNEVQELKQENQYLKKEIERLKSQQEKEIKEVKTEIAKNTKKEESGISSGFFSKGAYGAGKSKVDFYGFIKGDLIWQDSTSVGTVYLLWTLPKKQGGHDSTSTITFRHSRFGFDLTKPYNENFTIKGKFEMDFYTQSNSADYKPWNPQHAPLRARLAYLEILKNSWELRAGHDWMTIAQLYPHLSNFPAGSYMGNLAYRLTQIRLTKNFKLFDDDLLKVQVALDKPFNFGKLNSGLASFMDYEPDVDFGYPGLEARIAYHTKLFEKPALFALFGHYSGQEYKEDYKTLSGDKKTTSFSTGLELSLPIPFFKKYNPTLSGEFWYGQGLGGYYTAGIDQTARIKYWDNSEKKYVYATTLSNFDKNEDKIISITPVHAIGGWVELGFNPVPKLQTWVGWGIDNPLNSDLKGVKGARLQQQMYYAHFLYKFVSEFGVGLEYLRAITDYRKEDGDDGVVNRFMLSFYYFF</sequence>
<keyword evidence="1" id="KW-0175">Coiled coil</keyword>
<evidence type="ECO:0000313" key="4">
    <source>
        <dbReference type="Proteomes" id="UP000006583"/>
    </source>
</evidence>
<dbReference type="RefSeq" id="WP_013909749.1">
    <property type="nucleotide sequence ID" value="NC_015682.1"/>
</dbReference>
<evidence type="ECO:0008006" key="5">
    <source>
        <dbReference type="Google" id="ProtNLM"/>
    </source>
</evidence>
<dbReference type="STRING" id="795359.TOPB45_0954"/>
<feature type="coiled-coil region" evidence="1">
    <location>
        <begin position="25"/>
        <end position="77"/>
    </location>
</feature>
<evidence type="ECO:0000313" key="3">
    <source>
        <dbReference type="EMBL" id="AEH23051.1"/>
    </source>
</evidence>
<proteinExistence type="predicted"/>
<feature type="chain" id="PRO_5003374400" description="Porin" evidence="2">
    <location>
        <begin position="21"/>
        <end position="500"/>
    </location>
</feature>
<dbReference type="HOGENOM" id="CLU_545043_0_0_0"/>
<dbReference type="SUPFAM" id="SSF56935">
    <property type="entry name" value="Porins"/>
    <property type="match status" value="1"/>
</dbReference>
<dbReference type="AlphaFoldDB" id="F8C5R5"/>
<keyword evidence="2" id="KW-0732">Signal</keyword>
<dbReference type="OrthoDB" id="9763822at2"/>
<dbReference type="PATRIC" id="fig|795359.3.peg.964"/>
<organism evidence="3 4">
    <name type="scientific">Thermodesulfobacterium geofontis (strain OPF15)</name>
    <dbReference type="NCBI Taxonomy" id="795359"/>
    <lineage>
        <taxon>Bacteria</taxon>
        <taxon>Pseudomonadati</taxon>
        <taxon>Thermodesulfobacteriota</taxon>
        <taxon>Thermodesulfobacteria</taxon>
        <taxon>Thermodesulfobacteriales</taxon>
        <taxon>Thermodesulfobacteriaceae</taxon>
        <taxon>Thermodesulfobacterium</taxon>
    </lineage>
</organism>
<accession>F8C5R5</accession>
<evidence type="ECO:0000256" key="2">
    <source>
        <dbReference type="SAM" id="SignalP"/>
    </source>
</evidence>
<dbReference type="CDD" id="cd14686">
    <property type="entry name" value="bZIP"/>
    <property type="match status" value="1"/>
</dbReference>